<dbReference type="EMBL" id="VZPO01000007">
    <property type="protein sequence ID" value="KAB0502764.1"/>
    <property type="molecule type" value="Genomic_DNA"/>
</dbReference>
<accession>A0A7V7P2F8</accession>
<proteinExistence type="predicted"/>
<comment type="caution">
    <text evidence="1">The sequence shown here is derived from an EMBL/GenBank/DDBJ whole genome shotgun (WGS) entry which is preliminary data.</text>
</comment>
<gene>
    <name evidence="1" type="ORF">F7R14_19190</name>
</gene>
<dbReference type="AlphaFoldDB" id="A0A7V7P2F8"/>
<dbReference type="Proteomes" id="UP000434925">
    <property type="component" value="Unassembled WGS sequence"/>
</dbReference>
<organism evidence="1 2">
    <name type="scientific">Pseudomonas lini</name>
    <dbReference type="NCBI Taxonomy" id="163011"/>
    <lineage>
        <taxon>Bacteria</taxon>
        <taxon>Pseudomonadati</taxon>
        <taxon>Pseudomonadota</taxon>
        <taxon>Gammaproteobacteria</taxon>
        <taxon>Pseudomonadales</taxon>
        <taxon>Pseudomonadaceae</taxon>
        <taxon>Pseudomonas</taxon>
    </lineage>
</organism>
<evidence type="ECO:0000313" key="2">
    <source>
        <dbReference type="Proteomes" id="UP000434925"/>
    </source>
</evidence>
<reference evidence="1 2" key="1">
    <citation type="submission" date="2019-09" db="EMBL/GenBank/DDBJ databases">
        <title>Draft genome sequences of 48 bacterial type strains from the CCUG.</title>
        <authorList>
            <person name="Tunovic T."/>
            <person name="Pineiro-Iglesias B."/>
            <person name="Unosson C."/>
            <person name="Inganas E."/>
            <person name="Ohlen M."/>
            <person name="Cardew S."/>
            <person name="Jensie-Markopoulos S."/>
            <person name="Salva-Serra F."/>
            <person name="Jaen-Luchoro D."/>
            <person name="Karlsson R."/>
            <person name="Svensson-Stadler L."/>
            <person name="Chun J."/>
            <person name="Moore E."/>
        </authorList>
    </citation>
    <scope>NUCLEOTIDE SEQUENCE [LARGE SCALE GENOMIC DNA]</scope>
    <source>
        <strain evidence="1 2">CCUG 51522</strain>
    </source>
</reference>
<evidence type="ECO:0000313" key="1">
    <source>
        <dbReference type="EMBL" id="KAB0502764.1"/>
    </source>
</evidence>
<name>A0A7V7P2F8_9PSED</name>
<sequence>MSSQRKDPRKEGWIFTWGVVRESPSIFLGAFPTKDAAEARASTLGEGYKATYVTHLPGTDEFIIEDEPRG</sequence>
<protein>
    <submittedName>
        <fullName evidence="1">Uncharacterized protein</fullName>
    </submittedName>
</protein>